<feature type="signal peptide" evidence="1">
    <location>
        <begin position="1"/>
        <end position="24"/>
    </location>
</feature>
<organism evidence="2 3">
    <name type="scientific">Mesoflavibacter profundi</name>
    <dbReference type="NCBI Taxonomy" id="2708110"/>
    <lineage>
        <taxon>Bacteria</taxon>
        <taxon>Pseudomonadati</taxon>
        <taxon>Bacteroidota</taxon>
        <taxon>Flavobacteriia</taxon>
        <taxon>Flavobacteriales</taxon>
        <taxon>Flavobacteriaceae</taxon>
        <taxon>Mesoflavibacter</taxon>
    </lineage>
</organism>
<keyword evidence="3" id="KW-1185">Reference proteome</keyword>
<name>A0ABT4RXX5_9FLAO</name>
<dbReference type="RefSeq" id="WP_270005127.1">
    <property type="nucleotide sequence ID" value="NZ_JAPFGC010000002.1"/>
</dbReference>
<dbReference type="Proteomes" id="UP001149142">
    <property type="component" value="Unassembled WGS sequence"/>
</dbReference>
<sequence length="192" mass="20129">MKTLKHLSYLLIASLIFVSCSSDDDNNDIPEPVNEEEVITTITATLTPAGGGTAIVLQSQDLDGDGPNAPVVTVSGDLAANTSYSGSLDLLNETESPAESITEEIEEEALEHQFFFDVSNGLFDVAYDDVDADGNPVGLSFIVTTDATTGTEALTITLRHEPNKDASGVSAGDITNAGGETDIEVTFNVTVQ</sequence>
<comment type="caution">
    <text evidence="2">The sequence shown here is derived from an EMBL/GenBank/DDBJ whole genome shotgun (WGS) entry which is preliminary data.</text>
</comment>
<evidence type="ECO:0000313" key="2">
    <source>
        <dbReference type="EMBL" id="MDA0176673.1"/>
    </source>
</evidence>
<dbReference type="PROSITE" id="PS51257">
    <property type="entry name" value="PROKAR_LIPOPROTEIN"/>
    <property type="match status" value="1"/>
</dbReference>
<evidence type="ECO:0000313" key="3">
    <source>
        <dbReference type="Proteomes" id="UP001149142"/>
    </source>
</evidence>
<accession>A0ABT4RXX5</accession>
<dbReference type="EMBL" id="JAPFGC010000002">
    <property type="protein sequence ID" value="MDA0176673.1"/>
    <property type="molecule type" value="Genomic_DNA"/>
</dbReference>
<feature type="chain" id="PRO_5047061039" evidence="1">
    <location>
        <begin position="25"/>
        <end position="192"/>
    </location>
</feature>
<proteinExistence type="predicted"/>
<protein>
    <submittedName>
        <fullName evidence="2">Type 1 periplasmic binding fold superfamily protein</fullName>
    </submittedName>
</protein>
<evidence type="ECO:0000256" key="1">
    <source>
        <dbReference type="SAM" id="SignalP"/>
    </source>
</evidence>
<reference evidence="2" key="1">
    <citation type="submission" date="2022-11" db="EMBL/GenBank/DDBJ databases">
        <title>Refractory cell wall polysaccharides provide important carbon source for microbial heterotrophs in the hadal ocean.</title>
        <authorList>
            <person name="Zhu X."/>
        </authorList>
    </citation>
    <scope>NUCLEOTIDE SEQUENCE</scope>
    <source>
        <strain evidence="2">MTRN7</strain>
    </source>
</reference>
<keyword evidence="1" id="KW-0732">Signal</keyword>
<gene>
    <name evidence="2" type="ORF">OOZ35_04110</name>
</gene>